<proteinExistence type="predicted"/>
<reference evidence="2 3" key="1">
    <citation type="submission" date="2024-11" db="EMBL/GenBank/DDBJ databases">
        <title>A near-complete genome assembly of Cinchona calisaya.</title>
        <authorList>
            <person name="Lian D.C."/>
            <person name="Zhao X.W."/>
            <person name="Wei L."/>
        </authorList>
    </citation>
    <scope>NUCLEOTIDE SEQUENCE [LARGE SCALE GENOMIC DNA]</scope>
    <source>
        <tissue evidence="2">Nenye</tissue>
    </source>
</reference>
<evidence type="ECO:0000313" key="3">
    <source>
        <dbReference type="Proteomes" id="UP001630127"/>
    </source>
</evidence>
<gene>
    <name evidence="2" type="ORF">ACH5RR_005647</name>
</gene>
<keyword evidence="3" id="KW-1185">Reference proteome</keyword>
<dbReference type="EMBL" id="JBJUIK010000003">
    <property type="protein sequence ID" value="KAL3532126.1"/>
    <property type="molecule type" value="Genomic_DNA"/>
</dbReference>
<dbReference type="AlphaFoldDB" id="A0ABD3ALR8"/>
<name>A0ABD3ALR8_9GENT</name>
<protein>
    <submittedName>
        <fullName evidence="2">Uncharacterized protein</fullName>
    </submittedName>
</protein>
<evidence type="ECO:0000313" key="2">
    <source>
        <dbReference type="EMBL" id="KAL3532126.1"/>
    </source>
</evidence>
<accession>A0ABD3ALR8</accession>
<comment type="caution">
    <text evidence="2">The sequence shown here is derived from an EMBL/GenBank/DDBJ whole genome shotgun (WGS) entry which is preliminary data.</text>
</comment>
<dbReference type="Proteomes" id="UP001630127">
    <property type="component" value="Unassembled WGS sequence"/>
</dbReference>
<sequence length="387" mass="42903">MRVTVNESARATASGEVEGMRVKVDQSLQSEECDTGLAQSLHCAARLFELANTEQSSSSKISWFSTAWSGIDKQNCSYQALESVEEALKRLEGLLQELHVSSSSSGQEHLKAAFQGHLSKSGVTAATSSSQWIRRLNKEAEFLEASFRAKEASLKQGGDVSDSSFTRNERQHSRGKDKSASINGDTIGVSIPRELWSFLFHQPTKSSCFGLSMADGKEDIHMNDGTFWQGNEAISTPSVKLFRNMGFHVNHLETIFSSVREQSSSSKISWFSTAWIGIDKIAWIKELYPIRNANICPVVVESCVCLELDLGFWFERKQGLGPIAPIIIRHITLISSMVNSHSFSINLDFVAKASGFVPHFNYYSGDYRASLKLKTRTSVLVGLLNLR</sequence>
<feature type="compositionally biased region" description="Basic and acidic residues" evidence="1">
    <location>
        <begin position="167"/>
        <end position="179"/>
    </location>
</feature>
<evidence type="ECO:0000256" key="1">
    <source>
        <dbReference type="SAM" id="MobiDB-lite"/>
    </source>
</evidence>
<organism evidence="2 3">
    <name type="scientific">Cinchona calisaya</name>
    <dbReference type="NCBI Taxonomy" id="153742"/>
    <lineage>
        <taxon>Eukaryota</taxon>
        <taxon>Viridiplantae</taxon>
        <taxon>Streptophyta</taxon>
        <taxon>Embryophyta</taxon>
        <taxon>Tracheophyta</taxon>
        <taxon>Spermatophyta</taxon>
        <taxon>Magnoliopsida</taxon>
        <taxon>eudicotyledons</taxon>
        <taxon>Gunneridae</taxon>
        <taxon>Pentapetalae</taxon>
        <taxon>asterids</taxon>
        <taxon>lamiids</taxon>
        <taxon>Gentianales</taxon>
        <taxon>Rubiaceae</taxon>
        <taxon>Cinchonoideae</taxon>
        <taxon>Cinchoneae</taxon>
        <taxon>Cinchona</taxon>
    </lineage>
</organism>
<feature type="region of interest" description="Disordered" evidence="1">
    <location>
        <begin position="157"/>
        <end position="184"/>
    </location>
</feature>